<dbReference type="InterPro" id="IPR037027">
    <property type="entry name" value="YqgF/RNaseH-like_dom_sf"/>
</dbReference>
<dbReference type="AlphaFoldDB" id="A0A388TIP4"/>
<gene>
    <name evidence="7" type="primary">ruvX</name>
    <name evidence="7" type="ORF">NO2_1554</name>
</gene>
<evidence type="ECO:0000256" key="3">
    <source>
        <dbReference type="ARBA" id="ARBA00022722"/>
    </source>
</evidence>
<organism evidence="7 8">
    <name type="scientific">Candidatus Termititenax persephonae</name>
    <dbReference type="NCBI Taxonomy" id="2218525"/>
    <lineage>
        <taxon>Bacteria</taxon>
        <taxon>Bacillati</taxon>
        <taxon>Candidatus Margulisiibacteriota</taxon>
        <taxon>Candidatus Termititenacia</taxon>
        <taxon>Candidatus Termititenacales</taxon>
        <taxon>Candidatus Termititenacaceae</taxon>
        <taxon>Candidatus Termititenax</taxon>
    </lineage>
</organism>
<comment type="function">
    <text evidence="5">Could be a nuclease involved in processing of the 5'-end of pre-16S rRNA.</text>
</comment>
<proteinExistence type="inferred from homology"/>
<accession>A0A388TIP4</accession>
<comment type="similarity">
    <text evidence="5">Belongs to the YqgF HJR family.</text>
</comment>
<name>A0A388TIP4_9BACT</name>
<evidence type="ECO:0000313" key="7">
    <source>
        <dbReference type="EMBL" id="GBR77112.1"/>
    </source>
</evidence>
<comment type="caution">
    <text evidence="7">The sequence shown here is derived from an EMBL/GenBank/DDBJ whole genome shotgun (WGS) entry which is preliminary data.</text>
</comment>
<evidence type="ECO:0000256" key="2">
    <source>
        <dbReference type="ARBA" id="ARBA00022517"/>
    </source>
</evidence>
<dbReference type="PANTHER" id="PTHR33317:SF4">
    <property type="entry name" value="POLYNUCLEOTIDYL TRANSFERASE, RIBONUCLEASE H-LIKE SUPERFAMILY PROTEIN"/>
    <property type="match status" value="1"/>
</dbReference>
<keyword evidence="3 5" id="KW-0540">Nuclease</keyword>
<dbReference type="SMART" id="SM00732">
    <property type="entry name" value="YqgFc"/>
    <property type="match status" value="1"/>
</dbReference>
<feature type="domain" description="YqgF/RNase H-like" evidence="6">
    <location>
        <begin position="3"/>
        <end position="100"/>
    </location>
</feature>
<dbReference type="GO" id="GO:0000967">
    <property type="term" value="P:rRNA 5'-end processing"/>
    <property type="evidence" value="ECO:0007669"/>
    <property type="project" value="UniProtKB-UniRule"/>
</dbReference>
<dbReference type="GO" id="GO:0004518">
    <property type="term" value="F:nuclease activity"/>
    <property type="evidence" value="ECO:0007669"/>
    <property type="project" value="UniProtKB-KW"/>
</dbReference>
<dbReference type="GO" id="GO:0016788">
    <property type="term" value="F:hydrolase activity, acting on ester bonds"/>
    <property type="evidence" value="ECO:0007669"/>
    <property type="project" value="UniProtKB-UniRule"/>
</dbReference>
<keyword evidence="4 5" id="KW-0378">Hydrolase</keyword>
<dbReference type="InterPro" id="IPR006641">
    <property type="entry name" value="YqgF/RNaseH-like_dom"/>
</dbReference>
<evidence type="ECO:0000256" key="1">
    <source>
        <dbReference type="ARBA" id="ARBA00022490"/>
    </source>
</evidence>
<dbReference type="GO" id="GO:0005829">
    <property type="term" value="C:cytosol"/>
    <property type="evidence" value="ECO:0007669"/>
    <property type="project" value="TreeGrafter"/>
</dbReference>
<dbReference type="Proteomes" id="UP000275925">
    <property type="component" value="Unassembled WGS sequence"/>
</dbReference>
<reference evidence="7 8" key="1">
    <citation type="journal article" date="2019" name="ISME J.">
        <title>Genome analyses of uncultured TG2/ZB3 bacteria in 'Margulisbacteria' specifically attached to ectosymbiotic spirochetes of protists in the termite gut.</title>
        <authorList>
            <person name="Utami Y.D."/>
            <person name="Kuwahara H."/>
            <person name="Igai K."/>
            <person name="Murakami T."/>
            <person name="Sugaya K."/>
            <person name="Morikawa T."/>
            <person name="Nagura Y."/>
            <person name="Yuki M."/>
            <person name="Deevong P."/>
            <person name="Inoue T."/>
            <person name="Kihara K."/>
            <person name="Lo N."/>
            <person name="Yamada A."/>
            <person name="Ohkuma M."/>
            <person name="Hongoh Y."/>
        </authorList>
    </citation>
    <scope>NUCLEOTIDE SEQUENCE [LARGE SCALE GENOMIC DNA]</scope>
    <source>
        <strain evidence="7">NkOx7-02</strain>
    </source>
</reference>
<dbReference type="PANTHER" id="PTHR33317">
    <property type="entry name" value="POLYNUCLEOTIDYL TRANSFERASE, RIBONUCLEASE H-LIKE SUPERFAMILY PROTEIN"/>
    <property type="match status" value="1"/>
</dbReference>
<keyword evidence="1 5" id="KW-0963">Cytoplasm</keyword>
<sequence length="136" mass="15259">MLPRFLAIDYGTKRLGLAVNDLLGLTAQPLPYLANDSAKLKALRKIIQEKEIKKIILGLPVALSGQEEIAARKARDFAEELRVLNLPLEFYDERLTTAAAHKMMVQCRLPGRNRREKVDSLAACILLEDYLRSQGA</sequence>
<comment type="subcellular location">
    <subcellularLocation>
        <location evidence="5">Cytoplasm</location>
    </subcellularLocation>
</comment>
<protein>
    <recommendedName>
        <fullName evidence="5">Putative pre-16S rRNA nuclease</fullName>
        <ecNumber evidence="5">3.1.-.-</ecNumber>
    </recommendedName>
</protein>
<evidence type="ECO:0000259" key="6">
    <source>
        <dbReference type="SMART" id="SM00732"/>
    </source>
</evidence>
<keyword evidence="8" id="KW-1185">Reference proteome</keyword>
<dbReference type="EC" id="3.1.-.-" evidence="5"/>
<keyword evidence="2 5" id="KW-0690">Ribosome biogenesis</keyword>
<dbReference type="NCBIfam" id="TIGR00250">
    <property type="entry name" value="RNAse_H_YqgF"/>
    <property type="match status" value="1"/>
</dbReference>
<dbReference type="CDD" id="cd16964">
    <property type="entry name" value="YqgF"/>
    <property type="match status" value="1"/>
</dbReference>
<dbReference type="EMBL" id="BGZO01000108">
    <property type="protein sequence ID" value="GBR77112.1"/>
    <property type="molecule type" value="Genomic_DNA"/>
</dbReference>
<dbReference type="Gene3D" id="3.30.420.140">
    <property type="entry name" value="YqgF/RNase H-like domain"/>
    <property type="match status" value="1"/>
</dbReference>
<dbReference type="InterPro" id="IPR012337">
    <property type="entry name" value="RNaseH-like_sf"/>
</dbReference>
<evidence type="ECO:0000256" key="5">
    <source>
        <dbReference type="HAMAP-Rule" id="MF_00651"/>
    </source>
</evidence>
<dbReference type="HAMAP" id="MF_00651">
    <property type="entry name" value="Nuclease_YqgF"/>
    <property type="match status" value="1"/>
</dbReference>
<evidence type="ECO:0000313" key="8">
    <source>
        <dbReference type="Proteomes" id="UP000275925"/>
    </source>
</evidence>
<dbReference type="Pfam" id="PF03652">
    <property type="entry name" value="RuvX"/>
    <property type="match status" value="1"/>
</dbReference>
<evidence type="ECO:0000256" key="4">
    <source>
        <dbReference type="ARBA" id="ARBA00022801"/>
    </source>
</evidence>
<dbReference type="InterPro" id="IPR005227">
    <property type="entry name" value="YqgF"/>
</dbReference>
<dbReference type="SUPFAM" id="SSF53098">
    <property type="entry name" value="Ribonuclease H-like"/>
    <property type="match status" value="1"/>
</dbReference>